<accession>A0A4U1BT85</accession>
<proteinExistence type="predicted"/>
<sequence>MRRLETRIKRAERLANGSLSDFDTAFRQAFNSIQIPESPIPDPNNYGLPKQPDIDDDFFENLERKWWLAKRSQVKS</sequence>
<dbReference type="RefSeq" id="WP_136861517.1">
    <property type="nucleotide sequence ID" value="NZ_SWCJ01000001.1"/>
</dbReference>
<dbReference type="Proteomes" id="UP000305675">
    <property type="component" value="Unassembled WGS sequence"/>
</dbReference>
<evidence type="ECO:0000313" key="2">
    <source>
        <dbReference type="Proteomes" id="UP000305675"/>
    </source>
</evidence>
<name>A0A4U1BT85_9GAMM</name>
<gene>
    <name evidence="1" type="ORF">FCL42_01060</name>
</gene>
<dbReference type="EMBL" id="SWCJ01000001">
    <property type="protein sequence ID" value="TKB58369.1"/>
    <property type="molecule type" value="Genomic_DNA"/>
</dbReference>
<evidence type="ECO:0000313" key="1">
    <source>
        <dbReference type="EMBL" id="TKB58369.1"/>
    </source>
</evidence>
<keyword evidence="2" id="KW-1185">Reference proteome</keyword>
<protein>
    <submittedName>
        <fullName evidence="1">Uncharacterized protein</fullName>
    </submittedName>
</protein>
<organism evidence="1 2">
    <name type="scientific">Ferrimonas aestuarii</name>
    <dbReference type="NCBI Taxonomy" id="2569539"/>
    <lineage>
        <taxon>Bacteria</taxon>
        <taxon>Pseudomonadati</taxon>
        <taxon>Pseudomonadota</taxon>
        <taxon>Gammaproteobacteria</taxon>
        <taxon>Alteromonadales</taxon>
        <taxon>Ferrimonadaceae</taxon>
        <taxon>Ferrimonas</taxon>
    </lineage>
</organism>
<reference evidence="1 2" key="1">
    <citation type="submission" date="2019-04" db="EMBL/GenBank/DDBJ databases">
        <authorList>
            <person name="Hwang J.C."/>
        </authorList>
    </citation>
    <scope>NUCLEOTIDE SEQUENCE [LARGE SCALE GENOMIC DNA]</scope>
    <source>
        <strain evidence="1 2">IMCC35002</strain>
    </source>
</reference>
<dbReference type="AlphaFoldDB" id="A0A4U1BT85"/>
<comment type="caution">
    <text evidence="1">The sequence shown here is derived from an EMBL/GenBank/DDBJ whole genome shotgun (WGS) entry which is preliminary data.</text>
</comment>